<dbReference type="Proteomes" id="UP000886595">
    <property type="component" value="Unassembled WGS sequence"/>
</dbReference>
<dbReference type="Gene3D" id="3.30.360.50">
    <property type="entry name" value="S-adenosylmethionine decarboxylase"/>
    <property type="match status" value="1"/>
</dbReference>
<protein>
    <submittedName>
        <fullName evidence="1">Uncharacterized protein</fullName>
    </submittedName>
</protein>
<organism evidence="1 2">
    <name type="scientific">Brassica carinata</name>
    <name type="common">Ethiopian mustard</name>
    <name type="synonym">Abyssinian cabbage</name>
    <dbReference type="NCBI Taxonomy" id="52824"/>
    <lineage>
        <taxon>Eukaryota</taxon>
        <taxon>Viridiplantae</taxon>
        <taxon>Streptophyta</taxon>
        <taxon>Embryophyta</taxon>
        <taxon>Tracheophyta</taxon>
        <taxon>Spermatophyta</taxon>
        <taxon>Magnoliopsida</taxon>
        <taxon>eudicotyledons</taxon>
        <taxon>Gunneridae</taxon>
        <taxon>Pentapetalae</taxon>
        <taxon>rosids</taxon>
        <taxon>malvids</taxon>
        <taxon>Brassicales</taxon>
        <taxon>Brassicaceae</taxon>
        <taxon>Brassiceae</taxon>
        <taxon>Brassica</taxon>
    </lineage>
</organism>
<dbReference type="OrthoDB" id="1068353at2759"/>
<comment type="caution">
    <text evidence="1">The sequence shown here is derived from an EMBL/GenBank/DDBJ whole genome shotgun (WGS) entry which is preliminary data.</text>
</comment>
<dbReference type="InterPro" id="IPR016067">
    <property type="entry name" value="S-AdoMet_deCO2ase_core"/>
</dbReference>
<evidence type="ECO:0000313" key="1">
    <source>
        <dbReference type="EMBL" id="KAG2291126.1"/>
    </source>
</evidence>
<gene>
    <name evidence="1" type="ORF">Bca52824_037795</name>
</gene>
<name>A0A8X7UWI4_BRACI</name>
<sequence length="88" mass="10088">MKIVITLEIYERVKENMMDSKGDFFLLIPDGVYGLSAIGFEGYEKRLEVSFFEPSIFQYSKGLGLCALTKRNTHLHACKIVSPFYNDI</sequence>
<dbReference type="EMBL" id="JAAMPC010000009">
    <property type="protein sequence ID" value="KAG2291126.1"/>
    <property type="molecule type" value="Genomic_DNA"/>
</dbReference>
<dbReference type="GO" id="GO:0004014">
    <property type="term" value="F:adenosylmethionine decarboxylase activity"/>
    <property type="evidence" value="ECO:0007669"/>
    <property type="project" value="InterPro"/>
</dbReference>
<reference evidence="1 2" key="1">
    <citation type="submission" date="2020-02" db="EMBL/GenBank/DDBJ databases">
        <authorList>
            <person name="Ma Q."/>
            <person name="Huang Y."/>
            <person name="Song X."/>
            <person name="Pei D."/>
        </authorList>
    </citation>
    <scope>NUCLEOTIDE SEQUENCE [LARGE SCALE GENOMIC DNA]</scope>
    <source>
        <strain evidence="1">Sxm20200214</strain>
        <tissue evidence="1">Leaf</tissue>
    </source>
</reference>
<accession>A0A8X7UWI4</accession>
<dbReference type="GO" id="GO:0008295">
    <property type="term" value="P:spermidine biosynthetic process"/>
    <property type="evidence" value="ECO:0007669"/>
    <property type="project" value="InterPro"/>
</dbReference>
<dbReference type="AlphaFoldDB" id="A0A8X7UWI4"/>
<dbReference type="SUPFAM" id="SSF56276">
    <property type="entry name" value="S-adenosylmethionine decarboxylase"/>
    <property type="match status" value="1"/>
</dbReference>
<proteinExistence type="predicted"/>
<keyword evidence="2" id="KW-1185">Reference proteome</keyword>
<evidence type="ECO:0000313" key="2">
    <source>
        <dbReference type="Proteomes" id="UP000886595"/>
    </source>
</evidence>